<dbReference type="Gene3D" id="3.50.50.60">
    <property type="entry name" value="FAD/NAD(P)-binding domain"/>
    <property type="match status" value="1"/>
</dbReference>
<dbReference type="InterPro" id="IPR006076">
    <property type="entry name" value="FAD-dep_OxRdtase"/>
</dbReference>
<dbReference type="Pfam" id="PF01266">
    <property type="entry name" value="DAO"/>
    <property type="match status" value="1"/>
</dbReference>
<dbReference type="GO" id="GO:0005737">
    <property type="term" value="C:cytoplasm"/>
    <property type="evidence" value="ECO:0007669"/>
    <property type="project" value="TreeGrafter"/>
</dbReference>
<keyword evidence="5" id="KW-1185">Reference proteome</keyword>
<dbReference type="SUPFAM" id="SSF51905">
    <property type="entry name" value="FAD/NAD(P)-binding domain"/>
    <property type="match status" value="1"/>
</dbReference>
<dbReference type="OrthoDB" id="8993739at2"/>
<protein>
    <submittedName>
        <fullName evidence="4">N-methyltryptophan oxidase</fullName>
    </submittedName>
</protein>
<dbReference type="GO" id="GO:0016491">
    <property type="term" value="F:oxidoreductase activity"/>
    <property type="evidence" value="ECO:0007669"/>
    <property type="project" value="UniProtKB-KW"/>
</dbReference>
<proteinExistence type="predicted"/>
<keyword evidence="1" id="KW-0560">Oxidoreductase</keyword>
<evidence type="ECO:0000256" key="1">
    <source>
        <dbReference type="ARBA" id="ARBA00023002"/>
    </source>
</evidence>
<organism evidence="4 6">
    <name type="scientific">Legionella moravica</name>
    <dbReference type="NCBI Taxonomy" id="39962"/>
    <lineage>
        <taxon>Bacteria</taxon>
        <taxon>Pseudomonadati</taxon>
        <taxon>Pseudomonadota</taxon>
        <taxon>Gammaproteobacteria</taxon>
        <taxon>Legionellales</taxon>
        <taxon>Legionellaceae</taxon>
        <taxon>Legionella</taxon>
    </lineage>
</organism>
<dbReference type="RefSeq" id="WP_028384036.1">
    <property type="nucleotide sequence ID" value="NZ_CAAAJG010000064.1"/>
</dbReference>
<reference evidence="4 6" key="2">
    <citation type="submission" date="2018-06" db="EMBL/GenBank/DDBJ databases">
        <authorList>
            <consortium name="Pathogen Informatics"/>
            <person name="Doyle S."/>
        </authorList>
    </citation>
    <scope>NUCLEOTIDE SEQUENCE [LARGE SCALE GENOMIC DNA]</scope>
    <source>
        <strain evidence="4 6">NCTC12239</strain>
    </source>
</reference>
<name>A0A378JRD8_9GAMM</name>
<evidence type="ECO:0000259" key="2">
    <source>
        <dbReference type="Pfam" id="PF01266"/>
    </source>
</evidence>
<reference evidence="3 5" key="1">
    <citation type="submission" date="2015-11" db="EMBL/GenBank/DDBJ databases">
        <title>Genomic analysis of 38 Legionella species identifies large and diverse effector repertoires.</title>
        <authorList>
            <person name="Burstein D."/>
            <person name="Amaro F."/>
            <person name="Zusman T."/>
            <person name="Lifshitz Z."/>
            <person name="Cohen O."/>
            <person name="Gilbert J.A."/>
            <person name="Pupko T."/>
            <person name="Shuman H.A."/>
            <person name="Segal G."/>
        </authorList>
    </citation>
    <scope>NUCLEOTIDE SEQUENCE [LARGE SCALE GENOMIC DNA]</scope>
    <source>
        <strain evidence="3 5">ATCC 43877</strain>
    </source>
</reference>
<dbReference type="InterPro" id="IPR036188">
    <property type="entry name" value="FAD/NAD-bd_sf"/>
</dbReference>
<dbReference type="STRING" id="39962.Lmor_2800"/>
<evidence type="ECO:0000313" key="6">
    <source>
        <dbReference type="Proteomes" id="UP000254040"/>
    </source>
</evidence>
<feature type="domain" description="FAD dependent oxidoreductase" evidence="2">
    <location>
        <begin position="6"/>
        <end position="376"/>
    </location>
</feature>
<dbReference type="PANTHER" id="PTHR13847:SF289">
    <property type="entry name" value="GLYCINE OXIDASE"/>
    <property type="match status" value="1"/>
</dbReference>
<sequence>MIKTYDVIIVGNGIIGMSTALSLTLYDPTLKVAVIAPSNRLNGATPASGAMLGCFGEVTESTFKSKPALIKLEMAIKSLSLWPEWLNKINNILPASQHLKIHSGTHVILNSQAGKRETRNFNAITHALNHYKGNYEIRSPDTIPGIQPIDTHRPLQSLFLPDEGFINSSHLLNALDSFAVRQKLFTCIDAAVTSLSHQNHIHTVKTSSGDIYKTNKLILAAGAYTQELINQYPQLSKHIPPMLAGVGCSLLLKYSNPSLKHVIRTPNRAGACGAHFIPFDSSIEQVYLGASNSVRLSPQGHAKLGDASYLMHWGMHQFDQNLFKAEIIKMNTGNRPVPMDTFPLLGETSIKDLWIVSGTFRDGVHDSPLIADYVARKILFDEEAFPHPFNPERAPLNTMTRDEAIDEVVEHYMSAGYEHGMELPKIGWEFRIQHMIKKWVIELYDELDTSFGISPEILMMLNQAKESIPKVREYFKENEKEKNYV</sequence>
<evidence type="ECO:0000313" key="3">
    <source>
        <dbReference type="EMBL" id="KTD31193.1"/>
    </source>
</evidence>
<dbReference type="EMBL" id="UGOG01000001">
    <property type="protein sequence ID" value="STX61163.1"/>
    <property type="molecule type" value="Genomic_DNA"/>
</dbReference>
<dbReference type="Gene3D" id="3.30.9.10">
    <property type="entry name" value="D-Amino Acid Oxidase, subunit A, domain 2"/>
    <property type="match status" value="1"/>
</dbReference>
<dbReference type="PANTHER" id="PTHR13847">
    <property type="entry name" value="SARCOSINE DEHYDROGENASE-RELATED"/>
    <property type="match status" value="1"/>
</dbReference>
<accession>A0A378JRD8</accession>
<evidence type="ECO:0000313" key="5">
    <source>
        <dbReference type="Proteomes" id="UP000054985"/>
    </source>
</evidence>
<dbReference type="AlphaFoldDB" id="A0A378JRD8"/>
<gene>
    <name evidence="3" type="ORF">Lmor_2800</name>
    <name evidence="4" type="ORF">NCTC12239_00066</name>
</gene>
<dbReference type="EMBL" id="LNYN01000041">
    <property type="protein sequence ID" value="KTD31193.1"/>
    <property type="molecule type" value="Genomic_DNA"/>
</dbReference>
<dbReference type="Proteomes" id="UP000254040">
    <property type="component" value="Unassembled WGS sequence"/>
</dbReference>
<dbReference type="Proteomes" id="UP000054985">
    <property type="component" value="Unassembled WGS sequence"/>
</dbReference>
<evidence type="ECO:0000313" key="4">
    <source>
        <dbReference type="EMBL" id="STX61163.1"/>
    </source>
</evidence>